<keyword evidence="1" id="KW-1133">Transmembrane helix</keyword>
<protein>
    <submittedName>
        <fullName evidence="3">DUF4350 domain-containing protein</fullName>
    </submittedName>
</protein>
<organism evidence="3 4">
    <name type="scientific">Joostella atrarenae</name>
    <dbReference type="NCBI Taxonomy" id="679257"/>
    <lineage>
        <taxon>Bacteria</taxon>
        <taxon>Pseudomonadati</taxon>
        <taxon>Bacteroidota</taxon>
        <taxon>Flavobacteriia</taxon>
        <taxon>Flavobacteriales</taxon>
        <taxon>Flavobacteriaceae</taxon>
        <taxon>Joostella</taxon>
    </lineage>
</organism>
<evidence type="ECO:0000313" key="3">
    <source>
        <dbReference type="EMBL" id="MCF8715021.1"/>
    </source>
</evidence>
<accession>A0ABS9J3L4</accession>
<evidence type="ECO:0000256" key="1">
    <source>
        <dbReference type="SAM" id="Phobius"/>
    </source>
</evidence>
<evidence type="ECO:0000259" key="2">
    <source>
        <dbReference type="Pfam" id="PF14258"/>
    </source>
</evidence>
<keyword evidence="4" id="KW-1185">Reference proteome</keyword>
<sequence>MNKTLKIYIAILTLLFIGAIAFEASRPKPIDWTPSFSEKDAIPFGIKVFRDELPTQFPNDSIIDLHETAYEFLEDHYNWDEDIYNVKGSYIKIKPSFNVDQVSIEKLLNFAAEGNTLFIASEGFPEILQDSLQFVIDNKYSFQGSAKFRLANNAFKGDSITDTKGRSNYYFKKLNKETTTVLGYQDFEDTHINFVKIKYKKGAILLHTQPYAFTNYYLLKGDNYKYVTDVLSYLPDGTVLFDSDFKQGNYISDSPLRYIFSKPALKWAWLLAVFFIITFMLFNAKRRQRAISIITPLQNTTVQFTKTVANLYYESKDHNNIIDKKITYFFEKIRRDYHLNTALLDEKFIHQFSLKSGVKEEKVKKLIDYILSIKDKSNCTEENLIDLNKLIEKFYQKK</sequence>
<reference evidence="3 4" key="1">
    <citation type="submission" date="2021-01" db="EMBL/GenBank/DDBJ databases">
        <title>Genome sequencing of Joostella atrarenae M1-2 (= KCTC 23194).</title>
        <authorList>
            <person name="Zakaria M.R."/>
            <person name="Lam M.Q."/>
            <person name="Chong C.S."/>
        </authorList>
    </citation>
    <scope>NUCLEOTIDE SEQUENCE [LARGE SCALE GENOMIC DNA]</scope>
    <source>
        <strain evidence="3 4">M1-2</strain>
    </source>
</reference>
<keyword evidence="1" id="KW-0812">Transmembrane</keyword>
<proteinExistence type="predicted"/>
<keyword evidence="1" id="KW-0472">Membrane</keyword>
<comment type="caution">
    <text evidence="3">The sequence shown here is derived from an EMBL/GenBank/DDBJ whole genome shotgun (WGS) entry which is preliminary data.</text>
</comment>
<feature type="domain" description="DUF4350" evidence="2">
    <location>
        <begin position="87"/>
        <end position="229"/>
    </location>
</feature>
<feature type="transmembrane region" description="Helical" evidence="1">
    <location>
        <begin position="267"/>
        <end position="284"/>
    </location>
</feature>
<dbReference type="InterPro" id="IPR025646">
    <property type="entry name" value="DUF4350"/>
</dbReference>
<evidence type="ECO:0000313" key="4">
    <source>
        <dbReference type="Proteomes" id="UP000829517"/>
    </source>
</evidence>
<dbReference type="Pfam" id="PF14258">
    <property type="entry name" value="DUF4350"/>
    <property type="match status" value="1"/>
</dbReference>
<dbReference type="EMBL" id="JAETXX010000005">
    <property type="protein sequence ID" value="MCF8715021.1"/>
    <property type="molecule type" value="Genomic_DNA"/>
</dbReference>
<name>A0ABS9J3L4_9FLAO</name>
<gene>
    <name evidence="3" type="ORF">JM658_09320</name>
</gene>
<dbReference type="Proteomes" id="UP000829517">
    <property type="component" value="Unassembled WGS sequence"/>
</dbReference>
<dbReference type="RefSeq" id="WP_236958987.1">
    <property type="nucleotide sequence ID" value="NZ_JAETXX010000005.1"/>
</dbReference>